<evidence type="ECO:0000313" key="1">
    <source>
        <dbReference type="EMBL" id="KAF2630470.1"/>
    </source>
</evidence>
<accession>A0ACB6S879</accession>
<sequence length="115" mass="12547">MRPAVRLDWPAPSRVRTQRLPLVARPSATSTNCLSPTPSAPFHAKTHPQPSKSITSISELDALDFTSILTPISTLLRRVFVAKQRCAGREATWPKGLPGRVCAGHVLSFDCQTQS</sequence>
<gene>
    <name evidence="1" type="ORF">BU25DRAFT_258457</name>
</gene>
<organism evidence="1 2">
    <name type="scientific">Macroventuria anomochaeta</name>
    <dbReference type="NCBI Taxonomy" id="301207"/>
    <lineage>
        <taxon>Eukaryota</taxon>
        <taxon>Fungi</taxon>
        <taxon>Dikarya</taxon>
        <taxon>Ascomycota</taxon>
        <taxon>Pezizomycotina</taxon>
        <taxon>Dothideomycetes</taxon>
        <taxon>Pleosporomycetidae</taxon>
        <taxon>Pleosporales</taxon>
        <taxon>Pleosporineae</taxon>
        <taxon>Didymellaceae</taxon>
        <taxon>Macroventuria</taxon>
    </lineage>
</organism>
<dbReference type="Proteomes" id="UP000799754">
    <property type="component" value="Unassembled WGS sequence"/>
</dbReference>
<protein>
    <submittedName>
        <fullName evidence="1">Uncharacterized protein</fullName>
    </submittedName>
</protein>
<name>A0ACB6S879_9PLEO</name>
<comment type="caution">
    <text evidence="1">The sequence shown here is derived from an EMBL/GenBank/DDBJ whole genome shotgun (WGS) entry which is preliminary data.</text>
</comment>
<proteinExistence type="predicted"/>
<keyword evidence="2" id="KW-1185">Reference proteome</keyword>
<evidence type="ECO:0000313" key="2">
    <source>
        <dbReference type="Proteomes" id="UP000799754"/>
    </source>
</evidence>
<reference evidence="1" key="1">
    <citation type="journal article" date="2020" name="Stud. Mycol.">
        <title>101 Dothideomycetes genomes: a test case for predicting lifestyles and emergence of pathogens.</title>
        <authorList>
            <person name="Haridas S."/>
            <person name="Albert R."/>
            <person name="Binder M."/>
            <person name="Bloem J."/>
            <person name="Labutti K."/>
            <person name="Salamov A."/>
            <person name="Andreopoulos B."/>
            <person name="Baker S."/>
            <person name="Barry K."/>
            <person name="Bills G."/>
            <person name="Bluhm B."/>
            <person name="Cannon C."/>
            <person name="Castanera R."/>
            <person name="Culley D."/>
            <person name="Daum C."/>
            <person name="Ezra D."/>
            <person name="Gonzalez J."/>
            <person name="Henrissat B."/>
            <person name="Kuo A."/>
            <person name="Liang C."/>
            <person name="Lipzen A."/>
            <person name="Lutzoni F."/>
            <person name="Magnuson J."/>
            <person name="Mondo S."/>
            <person name="Nolan M."/>
            <person name="Ohm R."/>
            <person name="Pangilinan J."/>
            <person name="Park H.-J."/>
            <person name="Ramirez L."/>
            <person name="Alfaro M."/>
            <person name="Sun H."/>
            <person name="Tritt A."/>
            <person name="Yoshinaga Y."/>
            <person name="Zwiers L.-H."/>
            <person name="Turgeon B."/>
            <person name="Goodwin S."/>
            <person name="Spatafora J."/>
            <person name="Crous P."/>
            <person name="Grigoriev I."/>
        </authorList>
    </citation>
    <scope>NUCLEOTIDE SEQUENCE</scope>
    <source>
        <strain evidence="1">CBS 525.71</strain>
    </source>
</reference>
<dbReference type="EMBL" id="MU006707">
    <property type="protein sequence ID" value="KAF2630470.1"/>
    <property type="molecule type" value="Genomic_DNA"/>
</dbReference>